<evidence type="ECO:0000256" key="1">
    <source>
        <dbReference type="SAM" id="Phobius"/>
    </source>
</evidence>
<dbReference type="OrthoDB" id="1303575at2759"/>
<organism evidence="2 3">
    <name type="scientific">Nyssa sinensis</name>
    <dbReference type="NCBI Taxonomy" id="561372"/>
    <lineage>
        <taxon>Eukaryota</taxon>
        <taxon>Viridiplantae</taxon>
        <taxon>Streptophyta</taxon>
        <taxon>Embryophyta</taxon>
        <taxon>Tracheophyta</taxon>
        <taxon>Spermatophyta</taxon>
        <taxon>Magnoliopsida</taxon>
        <taxon>eudicotyledons</taxon>
        <taxon>Gunneridae</taxon>
        <taxon>Pentapetalae</taxon>
        <taxon>asterids</taxon>
        <taxon>Cornales</taxon>
        <taxon>Nyssaceae</taxon>
        <taxon>Nyssa</taxon>
    </lineage>
</organism>
<keyword evidence="1" id="KW-0812">Transmembrane</keyword>
<reference evidence="2 3" key="1">
    <citation type="submission" date="2019-09" db="EMBL/GenBank/DDBJ databases">
        <title>A chromosome-level genome assembly of the Chinese tupelo Nyssa sinensis.</title>
        <authorList>
            <person name="Yang X."/>
            <person name="Kang M."/>
            <person name="Yang Y."/>
            <person name="Xiong H."/>
            <person name="Wang M."/>
            <person name="Zhang Z."/>
            <person name="Wang Z."/>
            <person name="Wu H."/>
            <person name="Ma T."/>
            <person name="Liu J."/>
            <person name="Xi Z."/>
        </authorList>
    </citation>
    <scope>NUCLEOTIDE SEQUENCE [LARGE SCALE GENOMIC DNA]</scope>
    <source>
        <strain evidence="2">J267</strain>
        <tissue evidence="2">Leaf</tissue>
    </source>
</reference>
<name>A0A5J4ZF88_9ASTE</name>
<dbReference type="EMBL" id="CM018051">
    <property type="protein sequence ID" value="KAA8517205.1"/>
    <property type="molecule type" value="Genomic_DNA"/>
</dbReference>
<keyword evidence="1" id="KW-1133">Transmembrane helix</keyword>
<dbReference type="AlphaFoldDB" id="A0A5J4ZF88"/>
<evidence type="ECO:0008006" key="4">
    <source>
        <dbReference type="Google" id="ProtNLM"/>
    </source>
</evidence>
<feature type="transmembrane region" description="Helical" evidence="1">
    <location>
        <begin position="53"/>
        <end position="75"/>
    </location>
</feature>
<keyword evidence="3" id="KW-1185">Reference proteome</keyword>
<keyword evidence="1" id="KW-0472">Membrane</keyword>
<sequence>MEVVLALSTIRRAISAVTNSSADDVAPDLEIRIVKAMGQRWSGGSFAMDRQDALMLSVLLVLKVATLLNGIGVYGSSNDSLRCHKWITLLNMRWLTAQPWLLMGDFNFILCNNEKLRDKSEELGMLGQSL</sequence>
<dbReference type="Proteomes" id="UP000325577">
    <property type="component" value="Linkage Group LG8"/>
</dbReference>
<evidence type="ECO:0000313" key="3">
    <source>
        <dbReference type="Proteomes" id="UP000325577"/>
    </source>
</evidence>
<proteinExistence type="predicted"/>
<accession>A0A5J4ZF88</accession>
<protein>
    <recommendedName>
        <fullName evidence="4">Endonuclease/exonuclease/phosphatase domain-containing protein</fullName>
    </recommendedName>
</protein>
<gene>
    <name evidence="2" type="ORF">F0562_017543</name>
</gene>
<evidence type="ECO:0000313" key="2">
    <source>
        <dbReference type="EMBL" id="KAA8517205.1"/>
    </source>
</evidence>